<evidence type="ECO:0000256" key="9">
    <source>
        <dbReference type="ARBA" id="ARBA00023136"/>
    </source>
</evidence>
<keyword evidence="7" id="KW-0862">Zinc</keyword>
<dbReference type="Pfam" id="PF12906">
    <property type="entry name" value="RINGv"/>
    <property type="match status" value="1"/>
</dbReference>
<keyword evidence="4" id="KW-0479">Metal-binding</keyword>
<dbReference type="InterPro" id="IPR011016">
    <property type="entry name" value="Znf_RING-CH"/>
</dbReference>
<keyword evidence="8" id="KW-1133">Transmembrane helix</keyword>
<evidence type="ECO:0000256" key="3">
    <source>
        <dbReference type="ARBA" id="ARBA00022692"/>
    </source>
</evidence>
<keyword evidence="3" id="KW-0812">Transmembrane</keyword>
<organism evidence="12 13">
    <name type="scientific">Amblyomma americanum</name>
    <name type="common">Lone star tick</name>
    <dbReference type="NCBI Taxonomy" id="6943"/>
    <lineage>
        <taxon>Eukaryota</taxon>
        <taxon>Metazoa</taxon>
        <taxon>Ecdysozoa</taxon>
        <taxon>Arthropoda</taxon>
        <taxon>Chelicerata</taxon>
        <taxon>Arachnida</taxon>
        <taxon>Acari</taxon>
        <taxon>Parasitiformes</taxon>
        <taxon>Ixodida</taxon>
        <taxon>Ixodoidea</taxon>
        <taxon>Ixodidae</taxon>
        <taxon>Amblyomminae</taxon>
        <taxon>Amblyomma</taxon>
    </lineage>
</organism>
<reference evidence="12 13" key="1">
    <citation type="journal article" date="2023" name="Arcadia Sci">
        <title>De novo assembly of a long-read Amblyomma americanum tick genome.</title>
        <authorList>
            <person name="Chou S."/>
            <person name="Poskanzer K.E."/>
            <person name="Rollins M."/>
            <person name="Thuy-Boun P.S."/>
        </authorList>
    </citation>
    <scope>NUCLEOTIDE SEQUENCE [LARGE SCALE GENOMIC DNA]</scope>
    <source>
        <strain evidence="12">F_SG_1</strain>
        <tissue evidence="12">Salivary glands</tissue>
    </source>
</reference>
<evidence type="ECO:0000256" key="10">
    <source>
        <dbReference type="SAM" id="MobiDB-lite"/>
    </source>
</evidence>
<evidence type="ECO:0000313" key="12">
    <source>
        <dbReference type="EMBL" id="KAK8786443.1"/>
    </source>
</evidence>
<dbReference type="SMART" id="SM00744">
    <property type="entry name" value="RINGv"/>
    <property type="match status" value="1"/>
</dbReference>
<dbReference type="PANTHER" id="PTHR46065">
    <property type="entry name" value="E3 UBIQUITIN-PROTEIN LIGASE MARCH 2/3 FAMILY MEMBER"/>
    <property type="match status" value="1"/>
</dbReference>
<keyword evidence="2" id="KW-0808">Transferase</keyword>
<evidence type="ECO:0000313" key="13">
    <source>
        <dbReference type="Proteomes" id="UP001321473"/>
    </source>
</evidence>
<dbReference type="Proteomes" id="UP001321473">
    <property type="component" value="Unassembled WGS sequence"/>
</dbReference>
<dbReference type="GO" id="GO:0008270">
    <property type="term" value="F:zinc ion binding"/>
    <property type="evidence" value="ECO:0007669"/>
    <property type="project" value="UniProtKB-KW"/>
</dbReference>
<evidence type="ECO:0000256" key="4">
    <source>
        <dbReference type="ARBA" id="ARBA00022723"/>
    </source>
</evidence>
<keyword evidence="5" id="KW-0863">Zinc-finger</keyword>
<dbReference type="GO" id="GO:0016020">
    <property type="term" value="C:membrane"/>
    <property type="evidence" value="ECO:0007669"/>
    <property type="project" value="UniProtKB-SubCell"/>
</dbReference>
<accession>A0AAQ4FI22</accession>
<keyword evidence="13" id="KW-1185">Reference proteome</keyword>
<dbReference type="EMBL" id="JARKHS020002746">
    <property type="protein sequence ID" value="KAK8786443.1"/>
    <property type="molecule type" value="Genomic_DNA"/>
</dbReference>
<evidence type="ECO:0000256" key="2">
    <source>
        <dbReference type="ARBA" id="ARBA00022679"/>
    </source>
</evidence>
<evidence type="ECO:0000256" key="6">
    <source>
        <dbReference type="ARBA" id="ARBA00022786"/>
    </source>
</evidence>
<evidence type="ECO:0000256" key="5">
    <source>
        <dbReference type="ARBA" id="ARBA00022771"/>
    </source>
</evidence>
<evidence type="ECO:0000259" key="11">
    <source>
        <dbReference type="PROSITE" id="PS51292"/>
    </source>
</evidence>
<proteinExistence type="predicted"/>
<sequence length="324" mass="35715">MSAPICRICHDEGHEPLLSMCKCSGSIGLVHVPCLERWLNTRDSDDCELCNHRFPTTAVQYSSVVLFFQWFFQSGKHQTTPNQSSSEAEPSSSYTPYGHLLSATSSVENPPETGVVVTQDASLPPLNPEVLWTRTKSLEDQQAATSSRRNPRRDSNERTHLSNLSRRRRTRAAAVDVQVLGQHGPCARVLSGTLVEHPPQRRLRALPPPLPDHSRSVQLSCHLLPLVPAKREEYTVGGVWKPDVLHDYGAVGSAVLLLLNARSVDASAWGPRLDNRPHGNYIRPGLHNGVICDSSLFLLVVPVLDIAKSKAKASGGAFYRQSWS</sequence>
<dbReference type="Gene3D" id="3.30.40.10">
    <property type="entry name" value="Zinc/RING finger domain, C3HC4 (zinc finger)"/>
    <property type="match status" value="1"/>
</dbReference>
<dbReference type="AlphaFoldDB" id="A0AAQ4FI22"/>
<dbReference type="PANTHER" id="PTHR46065:SF3">
    <property type="entry name" value="FI20425P1"/>
    <property type="match status" value="1"/>
</dbReference>
<dbReference type="GO" id="GO:0016567">
    <property type="term" value="P:protein ubiquitination"/>
    <property type="evidence" value="ECO:0007669"/>
    <property type="project" value="TreeGrafter"/>
</dbReference>
<feature type="region of interest" description="Disordered" evidence="10">
    <location>
        <begin position="135"/>
        <end position="170"/>
    </location>
</feature>
<dbReference type="PROSITE" id="PS51292">
    <property type="entry name" value="ZF_RING_CH"/>
    <property type="match status" value="1"/>
</dbReference>
<feature type="region of interest" description="Disordered" evidence="10">
    <location>
        <begin position="79"/>
        <end position="112"/>
    </location>
</feature>
<evidence type="ECO:0000256" key="8">
    <source>
        <dbReference type="ARBA" id="ARBA00022989"/>
    </source>
</evidence>
<comment type="caution">
    <text evidence="12">The sequence shown here is derived from an EMBL/GenBank/DDBJ whole genome shotgun (WGS) entry which is preliminary data.</text>
</comment>
<feature type="compositionally biased region" description="Low complexity" evidence="10">
    <location>
        <begin position="84"/>
        <end position="93"/>
    </location>
</feature>
<name>A0AAQ4FI22_AMBAM</name>
<evidence type="ECO:0000256" key="1">
    <source>
        <dbReference type="ARBA" id="ARBA00004141"/>
    </source>
</evidence>
<feature type="domain" description="RING-CH-type" evidence="11">
    <location>
        <begin position="1"/>
        <end position="57"/>
    </location>
</feature>
<keyword evidence="6" id="KW-0833">Ubl conjugation pathway</keyword>
<dbReference type="SUPFAM" id="SSF57850">
    <property type="entry name" value="RING/U-box"/>
    <property type="match status" value="1"/>
</dbReference>
<dbReference type="InterPro" id="IPR013083">
    <property type="entry name" value="Znf_RING/FYVE/PHD"/>
</dbReference>
<evidence type="ECO:0000256" key="7">
    <source>
        <dbReference type="ARBA" id="ARBA00022833"/>
    </source>
</evidence>
<dbReference type="GO" id="GO:0004842">
    <property type="term" value="F:ubiquitin-protein transferase activity"/>
    <property type="evidence" value="ECO:0007669"/>
    <property type="project" value="TreeGrafter"/>
</dbReference>
<comment type="subcellular location">
    <subcellularLocation>
        <location evidence="1">Membrane</location>
        <topology evidence="1">Multi-pass membrane protein</topology>
    </subcellularLocation>
</comment>
<protein>
    <recommendedName>
        <fullName evidence="11">RING-CH-type domain-containing protein</fullName>
    </recommendedName>
</protein>
<gene>
    <name evidence="12" type="ORF">V5799_023781</name>
</gene>
<keyword evidence="9" id="KW-0472">Membrane</keyword>